<dbReference type="KEGG" id="hgi:ABY42_09855"/>
<dbReference type="RefSeq" id="WP_050459334.1">
    <property type="nucleotide sequence ID" value="NZ_CP011947.1"/>
</dbReference>
<evidence type="ECO:0000313" key="2">
    <source>
        <dbReference type="Proteomes" id="UP000066124"/>
    </source>
</evidence>
<dbReference type="PATRIC" id="fig|35746.4.peg.2094"/>
<gene>
    <name evidence="1" type="ORF">ABY42_09855</name>
</gene>
<sequence length="206" mass="21569">MPTRRQTLFALSNFFIVGGVLGVSATTTTQSTSGASLSIVAPDYLSLTAANDPPIHVETDSSGYVTRLTPGGDENGVNKRAITRFEDIVSLTNVSEADIDGVYFEFDVTSDSLSDSTLEDVEAALQVTAGDEALAPGTDGDDLLDVSTAVSGPEGVLEPGESVPFGLQLNLIPWTGPSTLEDLPDPEAYSATLRIHVERESSDSGD</sequence>
<organism evidence="1 2">
    <name type="scientific">Haloferax gibbonsii</name>
    <dbReference type="NCBI Taxonomy" id="35746"/>
    <lineage>
        <taxon>Archaea</taxon>
        <taxon>Methanobacteriati</taxon>
        <taxon>Methanobacteriota</taxon>
        <taxon>Stenosarchaea group</taxon>
        <taxon>Halobacteria</taxon>
        <taxon>Halobacteriales</taxon>
        <taxon>Haloferacaceae</taxon>
        <taxon>Haloferax</taxon>
    </lineage>
</organism>
<dbReference type="EMBL" id="CP011947">
    <property type="protein sequence ID" value="AKU08029.1"/>
    <property type="molecule type" value="Genomic_DNA"/>
</dbReference>
<dbReference type="AlphaFoldDB" id="A0A0K1IUC4"/>
<name>A0A0K1IUC4_HALGI</name>
<accession>A0A0K1IUC4</accession>
<proteinExistence type="predicted"/>
<dbReference type="GeneID" id="25246264"/>
<protein>
    <submittedName>
        <fullName evidence="1">Uncharacterized protein</fullName>
    </submittedName>
</protein>
<reference evidence="2" key="1">
    <citation type="journal article" date="2015" name="J. Biotechnol.">
        <title>Complete genome sequence of Haloferax gibbonsii strain ARA6, a potential producer of polyhydroxyalkanoates and halocins isolated from Araruama, Rio de Janeiro, Brasil.</title>
        <authorList>
            <person name="Pinto L.H."/>
            <person name="D'Alincourt Carvalho-Assef A.P."/>
            <person name="Vieira R.P."/>
            <person name="Clementino M.M."/>
            <person name="Albano R.M."/>
        </authorList>
    </citation>
    <scope>NUCLEOTIDE SEQUENCE [LARGE SCALE GENOMIC DNA]</scope>
    <source>
        <strain evidence="2">ARA6</strain>
    </source>
</reference>
<evidence type="ECO:0000313" key="1">
    <source>
        <dbReference type="EMBL" id="AKU08029.1"/>
    </source>
</evidence>
<dbReference type="Proteomes" id="UP000066124">
    <property type="component" value="Chromosome"/>
</dbReference>